<dbReference type="PRINTS" id="PR02050">
    <property type="entry name" value="B14GALTRFASE"/>
</dbReference>
<feature type="domain" description="Galactosyltransferase N-terminal" evidence="14">
    <location>
        <begin position="189"/>
        <end position="324"/>
    </location>
</feature>
<keyword evidence="7 11" id="KW-0735">Signal-anchor</keyword>
<name>A0AAV4H6B4_9GAST</name>
<gene>
    <name evidence="15" type="ORF">ElyMa_002636500</name>
</gene>
<evidence type="ECO:0000256" key="1">
    <source>
        <dbReference type="ARBA" id="ARBA00004606"/>
    </source>
</evidence>
<comment type="function">
    <text evidence="11">Catalyses the transfer of galactose onto proteins or lipids.</text>
</comment>
<sequence>MRVNTSLIGPRYQRSIRKLCMYVPRGWYTPRRACVRAVSFCATSFCMVVFFMMFMFSGVVRFQYASHISRVAQDFSEWAADASAGMPGAGGPKYIWVHIGDPNSTERGNAYLARGAFGLRNGVGVQGGVLRETPEKEPDGRAKCTGLLCFTPELRTVQAGRPGRNRQRSSEGSKAGHADAAMNVKLAPCPRFPKTLEGRTHAAIDERPLIQPARLAAMFPEVQNGGHHEPTSCQSDERTAIVIPYRDRWDHLHTLLPVLIPMLMRQQIDFTIYVIEQDSSTTFNKGLLFNAAFLEAMNMDDYDCFILHDVDMIPLDDRNLYRCNVSGPIHLSAGTNKFNYSVIYDGLFGGVVSFTREQFRTINGASNMYFGWGGEDDDIRDRAWNKGFKLLRKPVEYGVYDMIRHRKFGWSNNPERYKVFTTRLKRQDIDGLNTAVYNITGVGVFPIYTWISVNFDADILIQTVPAHLRQSEPKIENEPAMQPVTIEYLAA</sequence>
<dbReference type="PANTHER" id="PTHR19300">
    <property type="entry name" value="BETA-1,4-GALACTOSYLTRANSFERASE"/>
    <property type="match status" value="1"/>
</dbReference>
<dbReference type="GO" id="GO:0005975">
    <property type="term" value="P:carbohydrate metabolic process"/>
    <property type="evidence" value="ECO:0007669"/>
    <property type="project" value="InterPro"/>
</dbReference>
<comment type="caution">
    <text evidence="15">The sequence shown here is derived from an EMBL/GenBank/DDBJ whole genome shotgun (WGS) entry which is preliminary data.</text>
</comment>
<evidence type="ECO:0000256" key="8">
    <source>
        <dbReference type="ARBA" id="ARBA00022989"/>
    </source>
</evidence>
<dbReference type="GO" id="GO:0008378">
    <property type="term" value="F:galactosyltransferase activity"/>
    <property type="evidence" value="ECO:0007669"/>
    <property type="project" value="TreeGrafter"/>
</dbReference>
<keyword evidence="6 11" id="KW-0812">Transmembrane</keyword>
<evidence type="ECO:0000256" key="4">
    <source>
        <dbReference type="ARBA" id="ARBA00022676"/>
    </source>
</evidence>
<dbReference type="InterPro" id="IPR003859">
    <property type="entry name" value="Galactosyl_T"/>
</dbReference>
<evidence type="ECO:0000313" key="16">
    <source>
        <dbReference type="Proteomes" id="UP000762676"/>
    </source>
</evidence>
<dbReference type="CDD" id="cd00899">
    <property type="entry name" value="b4GalT"/>
    <property type="match status" value="1"/>
</dbReference>
<evidence type="ECO:0000256" key="3">
    <source>
        <dbReference type="ARBA" id="ARBA00005735"/>
    </source>
</evidence>
<accession>A0AAV4H6B4</accession>
<dbReference type="GO" id="GO:0016020">
    <property type="term" value="C:membrane"/>
    <property type="evidence" value="ECO:0007669"/>
    <property type="project" value="UniProtKB-SubCell"/>
</dbReference>
<protein>
    <recommendedName>
        <fullName evidence="11">Beta-1,4-galactosyltransferase</fullName>
        <ecNumber evidence="11">2.4.1.-</ecNumber>
    </recommendedName>
</protein>
<comment type="similarity">
    <text evidence="3 11">Belongs to the glycosyltransferase 7 family.</text>
</comment>
<proteinExistence type="inferred from homology"/>
<keyword evidence="5 11" id="KW-0808">Transferase</keyword>
<keyword evidence="4 11" id="KW-0328">Glycosyltransferase</keyword>
<reference evidence="15 16" key="1">
    <citation type="journal article" date="2021" name="Elife">
        <title>Chloroplast acquisition without the gene transfer in kleptoplastic sea slugs, Plakobranchus ocellatus.</title>
        <authorList>
            <person name="Maeda T."/>
            <person name="Takahashi S."/>
            <person name="Yoshida T."/>
            <person name="Shimamura S."/>
            <person name="Takaki Y."/>
            <person name="Nagai Y."/>
            <person name="Toyoda A."/>
            <person name="Suzuki Y."/>
            <person name="Arimoto A."/>
            <person name="Ishii H."/>
            <person name="Satoh N."/>
            <person name="Nishiyama T."/>
            <person name="Hasebe M."/>
            <person name="Maruyama T."/>
            <person name="Minagawa J."/>
            <person name="Obokata J."/>
            <person name="Shigenobu S."/>
        </authorList>
    </citation>
    <scope>NUCLEOTIDE SEQUENCE [LARGE SCALE GENOMIC DNA]</scope>
</reference>
<evidence type="ECO:0000256" key="9">
    <source>
        <dbReference type="ARBA" id="ARBA00023136"/>
    </source>
</evidence>
<evidence type="ECO:0000259" key="13">
    <source>
        <dbReference type="Pfam" id="PF02709"/>
    </source>
</evidence>
<feature type="region of interest" description="Disordered" evidence="12">
    <location>
        <begin position="158"/>
        <end position="180"/>
    </location>
</feature>
<dbReference type="SUPFAM" id="SSF53448">
    <property type="entry name" value="Nucleotide-diphospho-sugar transferases"/>
    <property type="match status" value="1"/>
</dbReference>
<dbReference type="AlphaFoldDB" id="A0AAV4H6B4"/>
<dbReference type="InterPro" id="IPR029044">
    <property type="entry name" value="Nucleotide-diphossugar_trans"/>
</dbReference>
<dbReference type="EMBL" id="BMAT01005452">
    <property type="protein sequence ID" value="GFR93206.1"/>
    <property type="molecule type" value="Genomic_DNA"/>
</dbReference>
<keyword evidence="8 11" id="KW-1133">Transmembrane helix</keyword>
<evidence type="ECO:0000313" key="15">
    <source>
        <dbReference type="EMBL" id="GFR93206.1"/>
    </source>
</evidence>
<organism evidence="15 16">
    <name type="scientific">Elysia marginata</name>
    <dbReference type="NCBI Taxonomy" id="1093978"/>
    <lineage>
        <taxon>Eukaryota</taxon>
        <taxon>Metazoa</taxon>
        <taxon>Spiralia</taxon>
        <taxon>Lophotrochozoa</taxon>
        <taxon>Mollusca</taxon>
        <taxon>Gastropoda</taxon>
        <taxon>Heterobranchia</taxon>
        <taxon>Euthyneura</taxon>
        <taxon>Panpulmonata</taxon>
        <taxon>Sacoglossa</taxon>
        <taxon>Placobranchoidea</taxon>
        <taxon>Plakobranchidae</taxon>
        <taxon>Elysia</taxon>
    </lineage>
</organism>
<dbReference type="GO" id="GO:0005794">
    <property type="term" value="C:Golgi apparatus"/>
    <property type="evidence" value="ECO:0007669"/>
    <property type="project" value="TreeGrafter"/>
</dbReference>
<evidence type="ECO:0000256" key="6">
    <source>
        <dbReference type="ARBA" id="ARBA00022692"/>
    </source>
</evidence>
<feature type="transmembrane region" description="Helical" evidence="11">
    <location>
        <begin position="37"/>
        <end position="60"/>
    </location>
</feature>
<dbReference type="Proteomes" id="UP000762676">
    <property type="component" value="Unassembled WGS sequence"/>
</dbReference>
<feature type="compositionally biased region" description="Basic and acidic residues" evidence="12">
    <location>
        <begin position="168"/>
        <end position="177"/>
    </location>
</feature>
<evidence type="ECO:0000259" key="14">
    <source>
        <dbReference type="Pfam" id="PF13733"/>
    </source>
</evidence>
<feature type="domain" description="Galactosyltransferase C-terminal" evidence="13">
    <location>
        <begin position="330"/>
        <end position="406"/>
    </location>
</feature>
<keyword evidence="16" id="KW-1185">Reference proteome</keyword>
<dbReference type="InterPro" id="IPR027995">
    <property type="entry name" value="Galactosyl_T_N"/>
</dbReference>
<evidence type="ECO:0000256" key="12">
    <source>
        <dbReference type="SAM" id="MobiDB-lite"/>
    </source>
</evidence>
<keyword evidence="9 11" id="KW-0472">Membrane</keyword>
<dbReference type="EC" id="2.4.1.-" evidence="11"/>
<dbReference type="Gene3D" id="3.90.550.10">
    <property type="entry name" value="Spore Coat Polysaccharide Biosynthesis Protein SpsA, Chain A"/>
    <property type="match status" value="1"/>
</dbReference>
<dbReference type="Pfam" id="PF13733">
    <property type="entry name" value="Glyco_transf_7N"/>
    <property type="match status" value="1"/>
</dbReference>
<evidence type="ECO:0000256" key="2">
    <source>
        <dbReference type="ARBA" id="ARBA00004922"/>
    </source>
</evidence>
<keyword evidence="10 11" id="KW-0325">Glycoprotein</keyword>
<dbReference type="PANTHER" id="PTHR19300:SF57">
    <property type="entry name" value="BETA-1,4-N-ACETYLGALACTOSAMINYLTRANSFERASE"/>
    <property type="match status" value="1"/>
</dbReference>
<evidence type="ECO:0000256" key="11">
    <source>
        <dbReference type="RuleBase" id="RU368121"/>
    </source>
</evidence>
<comment type="pathway">
    <text evidence="2 11">Protein modification; protein glycosylation.</text>
</comment>
<comment type="subcellular location">
    <subcellularLocation>
        <location evidence="1">Membrane</location>
        <topology evidence="1">Single-pass type II membrane protein</topology>
    </subcellularLocation>
</comment>
<evidence type="ECO:0000256" key="5">
    <source>
        <dbReference type="ARBA" id="ARBA00022679"/>
    </source>
</evidence>
<evidence type="ECO:0000256" key="7">
    <source>
        <dbReference type="ARBA" id="ARBA00022968"/>
    </source>
</evidence>
<dbReference type="Pfam" id="PF02709">
    <property type="entry name" value="Glyco_transf_7C"/>
    <property type="match status" value="1"/>
</dbReference>
<evidence type="ECO:0000256" key="10">
    <source>
        <dbReference type="ARBA" id="ARBA00023180"/>
    </source>
</evidence>
<dbReference type="InterPro" id="IPR027791">
    <property type="entry name" value="Galactosyl_T_C"/>
</dbReference>